<organism evidence="3 4">
    <name type="scientific">Colletotrichum godetiae</name>
    <dbReference type="NCBI Taxonomy" id="1209918"/>
    <lineage>
        <taxon>Eukaryota</taxon>
        <taxon>Fungi</taxon>
        <taxon>Dikarya</taxon>
        <taxon>Ascomycota</taxon>
        <taxon>Pezizomycotina</taxon>
        <taxon>Sordariomycetes</taxon>
        <taxon>Hypocreomycetidae</taxon>
        <taxon>Glomerellales</taxon>
        <taxon>Glomerellaceae</taxon>
        <taxon>Colletotrichum</taxon>
        <taxon>Colletotrichum acutatum species complex</taxon>
    </lineage>
</organism>
<feature type="region of interest" description="Disordered" evidence="1">
    <location>
        <begin position="165"/>
        <end position="195"/>
    </location>
</feature>
<accession>A0AAJ0AA92</accession>
<dbReference type="AlphaFoldDB" id="A0AAJ0AA92"/>
<dbReference type="Proteomes" id="UP001224890">
    <property type="component" value="Unassembled WGS sequence"/>
</dbReference>
<evidence type="ECO:0000256" key="1">
    <source>
        <dbReference type="SAM" id="MobiDB-lite"/>
    </source>
</evidence>
<keyword evidence="2" id="KW-1133">Transmembrane helix</keyword>
<gene>
    <name evidence="3" type="ORF">BDP55DRAFT_638811</name>
</gene>
<dbReference type="RefSeq" id="XP_060422119.1">
    <property type="nucleotide sequence ID" value="XM_060573162.1"/>
</dbReference>
<evidence type="ECO:0000313" key="3">
    <source>
        <dbReference type="EMBL" id="KAK1657355.1"/>
    </source>
</evidence>
<sequence length="195" mass="22150">MAIGMIYDEWYFAIFAMYIMSLAGLCVDPILQGLSRRPSRSLDHDCFILATPDKGERMRFLEVLWRRLTQLNQARVTVPTPYEPSQGLPCPILAKQNWEDKQVSHWRSALHAHLAVRVHADTTVRLYPLHAETKANVPEIPVAHGVPTSDHEFHVDKKVFRKTADTKHPAKHGMNIDTDPNIGQVLAPAPSPEYR</sequence>
<keyword evidence="4" id="KW-1185">Reference proteome</keyword>
<comment type="caution">
    <text evidence="3">The sequence shown here is derived from an EMBL/GenBank/DDBJ whole genome shotgun (WGS) entry which is preliminary data.</text>
</comment>
<dbReference type="EMBL" id="JAHMHR010000095">
    <property type="protein sequence ID" value="KAK1657355.1"/>
    <property type="molecule type" value="Genomic_DNA"/>
</dbReference>
<keyword evidence="2" id="KW-0812">Transmembrane</keyword>
<keyword evidence="2" id="KW-0472">Membrane</keyword>
<evidence type="ECO:0000313" key="4">
    <source>
        <dbReference type="Proteomes" id="UP001224890"/>
    </source>
</evidence>
<name>A0AAJ0AA92_9PEZI</name>
<feature type="transmembrane region" description="Helical" evidence="2">
    <location>
        <begin position="12"/>
        <end position="31"/>
    </location>
</feature>
<reference evidence="3" key="1">
    <citation type="submission" date="2021-06" db="EMBL/GenBank/DDBJ databases">
        <title>Comparative genomics, transcriptomics and evolutionary studies reveal genomic signatures of adaptation to plant cell wall in hemibiotrophic fungi.</title>
        <authorList>
            <consortium name="DOE Joint Genome Institute"/>
            <person name="Baroncelli R."/>
            <person name="Diaz J.F."/>
            <person name="Benocci T."/>
            <person name="Peng M."/>
            <person name="Battaglia E."/>
            <person name="Haridas S."/>
            <person name="Andreopoulos W."/>
            <person name="Labutti K."/>
            <person name="Pangilinan J."/>
            <person name="Floch G.L."/>
            <person name="Makela M.R."/>
            <person name="Henrissat B."/>
            <person name="Grigoriev I.V."/>
            <person name="Crouch J.A."/>
            <person name="De Vries R.P."/>
            <person name="Sukno S.A."/>
            <person name="Thon M.R."/>
        </authorList>
    </citation>
    <scope>NUCLEOTIDE SEQUENCE</scope>
    <source>
        <strain evidence="3">CBS 193.32</strain>
    </source>
</reference>
<dbReference type="GeneID" id="85457688"/>
<proteinExistence type="predicted"/>
<evidence type="ECO:0000256" key="2">
    <source>
        <dbReference type="SAM" id="Phobius"/>
    </source>
</evidence>
<protein>
    <submittedName>
        <fullName evidence="3">Uncharacterized protein</fullName>
    </submittedName>
</protein>